<keyword evidence="1" id="KW-0812">Transmembrane</keyword>
<feature type="transmembrane region" description="Helical" evidence="1">
    <location>
        <begin position="40"/>
        <end position="57"/>
    </location>
</feature>
<dbReference type="EMBL" id="PFBI01000006">
    <property type="protein sequence ID" value="PIR84302.1"/>
    <property type="molecule type" value="Genomic_DNA"/>
</dbReference>
<keyword evidence="1" id="KW-0472">Membrane</keyword>
<dbReference type="AlphaFoldDB" id="A0A2H0UD32"/>
<feature type="transmembrane region" description="Helical" evidence="1">
    <location>
        <begin position="12"/>
        <end position="34"/>
    </location>
</feature>
<proteinExistence type="predicted"/>
<name>A0A2H0UD32_9BACT</name>
<protein>
    <recommendedName>
        <fullName evidence="4">DUF4383 domain-containing protein</fullName>
    </recommendedName>
</protein>
<evidence type="ECO:0000256" key="1">
    <source>
        <dbReference type="SAM" id="Phobius"/>
    </source>
</evidence>
<feature type="transmembrane region" description="Helical" evidence="1">
    <location>
        <begin position="87"/>
        <end position="112"/>
    </location>
</feature>
<evidence type="ECO:0008006" key="4">
    <source>
        <dbReference type="Google" id="ProtNLM"/>
    </source>
</evidence>
<feature type="transmembrane region" description="Helical" evidence="1">
    <location>
        <begin position="64"/>
        <end position="81"/>
    </location>
</feature>
<keyword evidence="1" id="KW-1133">Transmembrane helix</keyword>
<accession>A0A2H0UD32</accession>
<gene>
    <name evidence="2" type="ORF">COU16_01765</name>
</gene>
<evidence type="ECO:0000313" key="3">
    <source>
        <dbReference type="Proteomes" id="UP000229344"/>
    </source>
</evidence>
<evidence type="ECO:0000313" key="2">
    <source>
        <dbReference type="EMBL" id="PIR84302.1"/>
    </source>
</evidence>
<comment type="caution">
    <text evidence="2">The sequence shown here is derived from an EMBL/GenBank/DDBJ whole genome shotgun (WGS) entry which is preliminary data.</text>
</comment>
<organism evidence="2 3">
    <name type="scientific">Candidatus Kaiserbacteria bacterium CG10_big_fil_rev_8_21_14_0_10_47_16</name>
    <dbReference type="NCBI Taxonomy" id="1974608"/>
    <lineage>
        <taxon>Bacteria</taxon>
        <taxon>Candidatus Kaiseribacteriota</taxon>
    </lineage>
</organism>
<dbReference type="Proteomes" id="UP000229344">
    <property type="component" value="Unassembled WGS sequence"/>
</dbReference>
<reference evidence="3" key="1">
    <citation type="submission" date="2017-09" db="EMBL/GenBank/DDBJ databases">
        <title>Depth-based differentiation of microbial function through sediment-hosted aquifers and enrichment of novel symbionts in the deep terrestrial subsurface.</title>
        <authorList>
            <person name="Probst A.J."/>
            <person name="Ladd B."/>
            <person name="Jarett J.K."/>
            <person name="Geller-Mcgrath D.E."/>
            <person name="Sieber C.M.K."/>
            <person name="Emerson J.B."/>
            <person name="Anantharaman K."/>
            <person name="Thomas B.C."/>
            <person name="Malmstrom R."/>
            <person name="Stieglmeier M."/>
            <person name="Klingl A."/>
            <person name="Woyke T."/>
            <person name="Ryan C.M."/>
            <person name="Banfield J.F."/>
        </authorList>
    </citation>
    <scope>NUCLEOTIDE SEQUENCE [LARGE SCALE GENOMIC DNA]</scope>
</reference>
<dbReference type="Pfam" id="PF14325">
    <property type="entry name" value="DUF4383"/>
    <property type="match status" value="1"/>
</dbReference>
<sequence>MNTKKLAQVFGVVFLLIGILGFVPGITTTGHLLGIFEVDILHNVIHILTGILALVFAGSAAKMFFKVFGIVYLIVTVVGFVQGDTVLGLIGVNLADNVLHLVVAAVALYVGFKKDTMVSSM</sequence>